<evidence type="ECO:0000259" key="2">
    <source>
        <dbReference type="Pfam" id="PF21522"/>
    </source>
</evidence>
<evidence type="ECO:0000313" key="4">
    <source>
        <dbReference type="Proteomes" id="UP000244338"/>
    </source>
</evidence>
<dbReference type="CDD" id="cd24025">
    <property type="entry name" value="ASKHA_NBD_ParM_pCBH-like"/>
    <property type="match status" value="1"/>
</dbReference>
<dbReference type="AlphaFoldDB" id="A0A2R6XZ18"/>
<dbReference type="Proteomes" id="UP000244338">
    <property type="component" value="Unassembled WGS sequence"/>
</dbReference>
<dbReference type="InterPro" id="IPR043129">
    <property type="entry name" value="ATPase_NBD"/>
</dbReference>
<organism evidence="3 4">
    <name type="scientific">Candidatus Carbonibacillus altaicus</name>
    <dbReference type="NCBI Taxonomy" id="2163959"/>
    <lineage>
        <taxon>Bacteria</taxon>
        <taxon>Bacillati</taxon>
        <taxon>Bacillota</taxon>
        <taxon>Bacilli</taxon>
        <taxon>Bacillales</taxon>
        <taxon>Candidatus Carbonibacillus</taxon>
    </lineage>
</organism>
<dbReference type="Gene3D" id="3.30.420.40">
    <property type="match status" value="2"/>
</dbReference>
<evidence type="ECO:0000313" key="3">
    <source>
        <dbReference type="EMBL" id="PTQ55668.1"/>
    </source>
</evidence>
<dbReference type="InterPro" id="IPR049067">
    <property type="entry name" value="MreB-like_C"/>
</dbReference>
<dbReference type="Pfam" id="PF17989">
    <property type="entry name" value="ALP_N"/>
    <property type="match status" value="1"/>
</dbReference>
<feature type="domain" description="Actin homologue MreB-like C-terminal" evidence="2">
    <location>
        <begin position="185"/>
        <end position="310"/>
    </location>
</feature>
<sequence length="346" mass="38443">MRIAVDVGYGYVKAINEHGGRLHIPSVVSSVDSAGPDVFGHVPDIYRIDGRLYAVGREALESRKATLAYERDKWNHEATKILLAVAVYELTRDHYTPGVHLITGLPLDHYFGTAGKSGGEQLKTMLEHFRTEVDHVHRPHPAGPVMIHFDRVTVFPQGAASVYSAFMGPDGSIRRPIEKGNTIMIVNVGYRTVDVVTFRTDMNSFRVVRDLSFTVDDSGVVFIRHAVADAFQRLTGRRLSTLEAERVINENGRIYFSGREYDLRSEIHKAKHDLAMRIRDALVARVGDELDFVRSVILAGGGSEDLKSELLKIHPAAEMHPDGPFADATGYLVVGKLKEISASEKR</sequence>
<dbReference type="SUPFAM" id="SSF53067">
    <property type="entry name" value="Actin-like ATPase domain"/>
    <property type="match status" value="2"/>
</dbReference>
<reference evidence="4" key="1">
    <citation type="journal article" date="2018" name="Sci. Rep.">
        <title>Lignite coal burning seam in the remote Altai Mountains harbors a hydrogen-driven thermophilic microbial community.</title>
        <authorList>
            <person name="Kadnikov V.V."/>
            <person name="Mardanov A.V."/>
            <person name="Ivasenko D.A."/>
            <person name="Antsiferov D.V."/>
            <person name="Beletsky A.V."/>
            <person name="Karnachuk O.V."/>
            <person name="Ravin N.V."/>
        </authorList>
    </citation>
    <scope>NUCLEOTIDE SEQUENCE [LARGE SCALE GENOMIC DNA]</scope>
</reference>
<comment type="caution">
    <text evidence="3">The sequence shown here is derived from an EMBL/GenBank/DDBJ whole genome shotgun (WGS) entry which is preliminary data.</text>
</comment>
<proteinExistence type="predicted"/>
<gene>
    <name evidence="3" type="ORF">BSOLF_1716</name>
</gene>
<dbReference type="InterPro" id="IPR040607">
    <property type="entry name" value="ALP_N"/>
</dbReference>
<protein>
    <submittedName>
        <fullName evidence="3">Uncharacterized protein</fullName>
    </submittedName>
</protein>
<evidence type="ECO:0000259" key="1">
    <source>
        <dbReference type="Pfam" id="PF17989"/>
    </source>
</evidence>
<feature type="domain" description="Actin-like protein N-terminal" evidence="1">
    <location>
        <begin position="4"/>
        <end position="159"/>
    </location>
</feature>
<dbReference type="Pfam" id="PF21522">
    <property type="entry name" value="MreB-like_C"/>
    <property type="match status" value="1"/>
</dbReference>
<name>A0A2R6XZ18_9BACL</name>
<accession>A0A2R6XZ18</accession>
<dbReference type="EMBL" id="PEBX01000084">
    <property type="protein sequence ID" value="PTQ55668.1"/>
    <property type="molecule type" value="Genomic_DNA"/>
</dbReference>